<sequence length="177" mass="19528">MTDNAFGPLSRPFPLHRVTPGGVEAPVEATAAENQALAVDLDLPAIHRLEARYRLTGRSDRVEVTGRLRASIEQICVVTLEPFPVEIDEEVEIAFATPDPRRKREDAAEVELSADEDLPDELVGEHIDLGRITAEFLALGLDPYPRRPGAAFDTPDEPVAEGPFSRLAELRPKQDDR</sequence>
<evidence type="ECO:0000256" key="1">
    <source>
        <dbReference type="SAM" id="MobiDB-lite"/>
    </source>
</evidence>
<dbReference type="AlphaFoldDB" id="A0A4R7C6A6"/>
<dbReference type="Proteomes" id="UP000295122">
    <property type="component" value="Unassembled WGS sequence"/>
</dbReference>
<keyword evidence="3" id="KW-1185">Reference proteome</keyword>
<reference evidence="2 3" key="1">
    <citation type="submission" date="2019-03" db="EMBL/GenBank/DDBJ databases">
        <title>Genomic Encyclopedia of Type Strains, Phase IV (KMG-IV): sequencing the most valuable type-strain genomes for metagenomic binning, comparative biology and taxonomic classification.</title>
        <authorList>
            <person name="Goeker M."/>
        </authorList>
    </citation>
    <scope>NUCLEOTIDE SEQUENCE [LARGE SCALE GENOMIC DNA]</scope>
    <source>
        <strain evidence="2 3">DSM 25903</strain>
    </source>
</reference>
<organism evidence="2 3">
    <name type="scientific">Enterovirga rhinocerotis</name>
    <dbReference type="NCBI Taxonomy" id="1339210"/>
    <lineage>
        <taxon>Bacteria</taxon>
        <taxon>Pseudomonadati</taxon>
        <taxon>Pseudomonadota</taxon>
        <taxon>Alphaproteobacteria</taxon>
        <taxon>Hyphomicrobiales</taxon>
        <taxon>Methylobacteriaceae</taxon>
        <taxon>Enterovirga</taxon>
    </lineage>
</organism>
<gene>
    <name evidence="2" type="ORF">EV668_1383</name>
</gene>
<feature type="region of interest" description="Disordered" evidence="1">
    <location>
        <begin position="147"/>
        <end position="177"/>
    </location>
</feature>
<dbReference type="RefSeq" id="WP_133769041.1">
    <property type="nucleotide sequence ID" value="NZ_SNZR01000011.1"/>
</dbReference>
<dbReference type="InterPro" id="IPR003772">
    <property type="entry name" value="YceD"/>
</dbReference>
<evidence type="ECO:0000313" key="2">
    <source>
        <dbReference type="EMBL" id="TDR94110.1"/>
    </source>
</evidence>
<accession>A0A4R7C6A6</accession>
<comment type="caution">
    <text evidence="2">The sequence shown here is derived from an EMBL/GenBank/DDBJ whole genome shotgun (WGS) entry which is preliminary data.</text>
</comment>
<dbReference type="Pfam" id="PF02620">
    <property type="entry name" value="YceD"/>
    <property type="match status" value="1"/>
</dbReference>
<proteinExistence type="predicted"/>
<protein>
    <submittedName>
        <fullName evidence="2">Uncharacterized metal-binding protein YceD (DUF177 family)</fullName>
    </submittedName>
</protein>
<feature type="compositionally biased region" description="Basic and acidic residues" evidence="1">
    <location>
        <begin position="168"/>
        <end position="177"/>
    </location>
</feature>
<dbReference type="EMBL" id="SNZR01000011">
    <property type="protein sequence ID" value="TDR94110.1"/>
    <property type="molecule type" value="Genomic_DNA"/>
</dbReference>
<name>A0A4R7C6A6_9HYPH</name>
<evidence type="ECO:0000313" key="3">
    <source>
        <dbReference type="Proteomes" id="UP000295122"/>
    </source>
</evidence>
<dbReference type="OrthoDB" id="8443793at2"/>